<dbReference type="Proteomes" id="UP000279833">
    <property type="component" value="Unassembled WGS sequence"/>
</dbReference>
<keyword evidence="2" id="KW-1185">Reference proteome</keyword>
<dbReference type="EMBL" id="UZAK01044832">
    <property type="protein sequence ID" value="VDP73039.1"/>
    <property type="molecule type" value="Genomic_DNA"/>
</dbReference>
<evidence type="ECO:0000313" key="2">
    <source>
        <dbReference type="Proteomes" id="UP000279833"/>
    </source>
</evidence>
<gene>
    <name evidence="1" type="ORF">SCUD_LOCUS20680</name>
</gene>
<reference evidence="3" key="1">
    <citation type="submission" date="2016-06" db="UniProtKB">
        <authorList>
            <consortium name="WormBaseParasite"/>
        </authorList>
    </citation>
    <scope>IDENTIFICATION</scope>
</reference>
<evidence type="ECO:0000313" key="1">
    <source>
        <dbReference type="EMBL" id="VDP73039.1"/>
    </source>
</evidence>
<protein>
    <submittedName>
        <fullName evidence="3">DDE_3 domain-containing protein</fullName>
    </submittedName>
</protein>
<dbReference type="STRING" id="6186.A0A183L032"/>
<dbReference type="WBParaSite" id="SCUD_0002068301-mRNA-1">
    <property type="protein sequence ID" value="SCUD_0002068301-mRNA-1"/>
    <property type="gene ID" value="SCUD_0002068301"/>
</dbReference>
<name>A0A183L032_9TREM</name>
<dbReference type="AlphaFoldDB" id="A0A183L032"/>
<sequence length="157" mass="18371">MSFDLNTLLYIADSLNGTKHEHLKALFGEDYVWIYTPSTMSSLTVADNQDKVSSDNNVLAESTMFKKIPGMFGLICLNDHSSRRRSAEIAREVWQKSMIELIYQLTQIYPPDKSIQIDTPNRDTLIYFKQILEKLRPVKLCQFSDHLSWQWGRRMYE</sequence>
<proteinExistence type="predicted"/>
<evidence type="ECO:0000313" key="3">
    <source>
        <dbReference type="WBParaSite" id="SCUD_0002068301-mRNA-1"/>
    </source>
</evidence>
<accession>A0A183L032</accession>
<reference evidence="1 2" key="2">
    <citation type="submission" date="2018-11" db="EMBL/GenBank/DDBJ databases">
        <authorList>
            <consortium name="Pathogen Informatics"/>
        </authorList>
    </citation>
    <scope>NUCLEOTIDE SEQUENCE [LARGE SCALE GENOMIC DNA]</scope>
    <source>
        <strain evidence="1">Dakar</strain>
        <strain evidence="2">Dakar, Senegal</strain>
    </source>
</reference>
<organism evidence="3">
    <name type="scientific">Schistosoma curassoni</name>
    <dbReference type="NCBI Taxonomy" id="6186"/>
    <lineage>
        <taxon>Eukaryota</taxon>
        <taxon>Metazoa</taxon>
        <taxon>Spiralia</taxon>
        <taxon>Lophotrochozoa</taxon>
        <taxon>Platyhelminthes</taxon>
        <taxon>Trematoda</taxon>
        <taxon>Digenea</taxon>
        <taxon>Strigeidida</taxon>
        <taxon>Schistosomatoidea</taxon>
        <taxon>Schistosomatidae</taxon>
        <taxon>Schistosoma</taxon>
    </lineage>
</organism>